<dbReference type="CDD" id="cd01467">
    <property type="entry name" value="vWA_BatA_type"/>
    <property type="match status" value="1"/>
</dbReference>
<dbReference type="InterPro" id="IPR033881">
    <property type="entry name" value="vWA_BatA_type"/>
</dbReference>
<keyword evidence="1" id="KW-1133">Transmembrane helix</keyword>
<keyword evidence="4" id="KW-1185">Reference proteome</keyword>
<organism evidence="3 4">
    <name type="scientific">Thalassotalea litorea</name>
    <dbReference type="NCBI Taxonomy" id="2020715"/>
    <lineage>
        <taxon>Bacteria</taxon>
        <taxon>Pseudomonadati</taxon>
        <taxon>Pseudomonadota</taxon>
        <taxon>Gammaproteobacteria</taxon>
        <taxon>Alteromonadales</taxon>
        <taxon>Colwelliaceae</taxon>
        <taxon>Thalassotalea</taxon>
    </lineage>
</organism>
<evidence type="ECO:0000256" key="1">
    <source>
        <dbReference type="SAM" id="Phobius"/>
    </source>
</evidence>
<dbReference type="Proteomes" id="UP000307790">
    <property type="component" value="Unassembled WGS sequence"/>
</dbReference>
<keyword evidence="1" id="KW-0472">Membrane</keyword>
<accession>A0A5R9IRB7</accession>
<dbReference type="SMART" id="SM00327">
    <property type="entry name" value="VWA"/>
    <property type="match status" value="1"/>
</dbReference>
<sequence length="335" mass="37500">MIEFVYPWNFALLILPLAVYYFWPAYKERKSSVKVPFFSRLVELTGEKPASGSVILNRYVLQKLLLLSGWILICTALAKPQYIGKPITLDKSARDLMIAVDLSGSMMTEDFQTLAGNNTDRFTGVQQLLADFAEQREADRLGLILFADAPYLQAPFTQDLDTWLTLLFESEVGMAGQSTALGDAIGLAISVFEHSQTKERVLILLTDGNDTGSKVPPRDAAQVAASYQIKIYTIAIGDPKTVGEEAIDLKVLQYIADTTKGQMFEAVNAEQLDAIYEQINTLEPQKFSSRSYRPKTSIHFVPIVILLALYMGVLTIVAIRNLYHRRKVEREFAND</sequence>
<dbReference type="OrthoDB" id="6206554at2"/>
<gene>
    <name evidence="3" type="ORF">FE810_00205</name>
</gene>
<dbReference type="SUPFAM" id="SSF53300">
    <property type="entry name" value="vWA-like"/>
    <property type="match status" value="1"/>
</dbReference>
<dbReference type="AlphaFoldDB" id="A0A5R9IRB7"/>
<feature type="domain" description="VWFA" evidence="2">
    <location>
        <begin position="95"/>
        <end position="279"/>
    </location>
</feature>
<proteinExistence type="predicted"/>
<dbReference type="InterPro" id="IPR050768">
    <property type="entry name" value="UPF0353/GerABKA_families"/>
</dbReference>
<name>A0A5R9IRB7_9GAMM</name>
<reference evidence="3 4" key="1">
    <citation type="submission" date="2019-05" db="EMBL/GenBank/DDBJ databases">
        <title>Genome sequences of Thalassotalea litorea 1K03283.</title>
        <authorList>
            <person name="Zhang D."/>
        </authorList>
    </citation>
    <scope>NUCLEOTIDE SEQUENCE [LARGE SCALE GENOMIC DNA]</scope>
    <source>
        <strain evidence="3 4">MCCC 1K03283</strain>
    </source>
</reference>
<keyword evidence="1" id="KW-0812">Transmembrane</keyword>
<dbReference type="EMBL" id="VCBC01000001">
    <property type="protein sequence ID" value="TLU68074.1"/>
    <property type="molecule type" value="Genomic_DNA"/>
</dbReference>
<protein>
    <submittedName>
        <fullName evidence="3">VWA domain-containing protein</fullName>
    </submittedName>
</protein>
<dbReference type="Gene3D" id="3.40.50.410">
    <property type="entry name" value="von Willebrand factor, type A domain"/>
    <property type="match status" value="1"/>
</dbReference>
<evidence type="ECO:0000313" key="4">
    <source>
        <dbReference type="Proteomes" id="UP000307790"/>
    </source>
</evidence>
<feature type="transmembrane region" description="Helical" evidence="1">
    <location>
        <begin position="6"/>
        <end position="23"/>
    </location>
</feature>
<evidence type="ECO:0000313" key="3">
    <source>
        <dbReference type="EMBL" id="TLU68074.1"/>
    </source>
</evidence>
<comment type="caution">
    <text evidence="3">The sequence shown here is derived from an EMBL/GenBank/DDBJ whole genome shotgun (WGS) entry which is preliminary data.</text>
</comment>
<dbReference type="InterPro" id="IPR036465">
    <property type="entry name" value="vWFA_dom_sf"/>
</dbReference>
<dbReference type="PROSITE" id="PS50234">
    <property type="entry name" value="VWFA"/>
    <property type="match status" value="1"/>
</dbReference>
<dbReference type="PANTHER" id="PTHR22550:SF18">
    <property type="entry name" value="VWFA DOMAIN-CONTAINING PROTEIN"/>
    <property type="match status" value="1"/>
</dbReference>
<dbReference type="Pfam" id="PF00092">
    <property type="entry name" value="VWA"/>
    <property type="match status" value="1"/>
</dbReference>
<feature type="transmembrane region" description="Helical" evidence="1">
    <location>
        <begin position="300"/>
        <end position="323"/>
    </location>
</feature>
<dbReference type="RefSeq" id="WP_138318018.1">
    <property type="nucleotide sequence ID" value="NZ_VCBC01000001.1"/>
</dbReference>
<evidence type="ECO:0000259" key="2">
    <source>
        <dbReference type="PROSITE" id="PS50234"/>
    </source>
</evidence>
<dbReference type="InterPro" id="IPR002035">
    <property type="entry name" value="VWF_A"/>
</dbReference>
<dbReference type="PANTHER" id="PTHR22550">
    <property type="entry name" value="SPORE GERMINATION PROTEIN"/>
    <property type="match status" value="1"/>
</dbReference>